<dbReference type="InterPro" id="IPR019557">
    <property type="entry name" value="AminoTfrase-like_pln_mobile"/>
</dbReference>
<dbReference type="PANTHER" id="PTHR46033:SF8">
    <property type="entry name" value="PROTEIN MAINTENANCE OF MERISTEMS-LIKE"/>
    <property type="match status" value="1"/>
</dbReference>
<dbReference type="EMBL" id="JARKNE010000004">
    <property type="protein sequence ID" value="KAK5836436.1"/>
    <property type="molecule type" value="Genomic_DNA"/>
</dbReference>
<organism evidence="2 3">
    <name type="scientific">Gossypium arboreum</name>
    <name type="common">Tree cotton</name>
    <name type="synonym">Gossypium nanking</name>
    <dbReference type="NCBI Taxonomy" id="29729"/>
    <lineage>
        <taxon>Eukaryota</taxon>
        <taxon>Viridiplantae</taxon>
        <taxon>Streptophyta</taxon>
        <taxon>Embryophyta</taxon>
        <taxon>Tracheophyta</taxon>
        <taxon>Spermatophyta</taxon>
        <taxon>Magnoliopsida</taxon>
        <taxon>eudicotyledons</taxon>
        <taxon>Gunneridae</taxon>
        <taxon>Pentapetalae</taxon>
        <taxon>rosids</taxon>
        <taxon>malvids</taxon>
        <taxon>Malvales</taxon>
        <taxon>Malvaceae</taxon>
        <taxon>Malvoideae</taxon>
        <taxon>Gossypium</taxon>
    </lineage>
</organism>
<protein>
    <recommendedName>
        <fullName evidence="1">Aminotransferase-like plant mobile domain-containing protein</fullName>
    </recommendedName>
</protein>
<name>A0ABR0QBJ6_GOSAR</name>
<dbReference type="PANTHER" id="PTHR46033">
    <property type="entry name" value="PROTEIN MAIN-LIKE 2"/>
    <property type="match status" value="1"/>
</dbReference>
<accession>A0ABR0QBJ6</accession>
<reference evidence="2 3" key="1">
    <citation type="submission" date="2023-03" db="EMBL/GenBank/DDBJ databases">
        <title>WGS of Gossypium arboreum.</title>
        <authorList>
            <person name="Yu D."/>
        </authorList>
    </citation>
    <scope>NUCLEOTIDE SEQUENCE [LARGE SCALE GENOMIC DNA]</scope>
    <source>
        <tissue evidence="2">Leaf</tissue>
    </source>
</reference>
<dbReference type="InterPro" id="IPR044824">
    <property type="entry name" value="MAIN-like"/>
</dbReference>
<evidence type="ECO:0000313" key="3">
    <source>
        <dbReference type="Proteomes" id="UP001358586"/>
    </source>
</evidence>
<proteinExistence type="predicted"/>
<dbReference type="Proteomes" id="UP001358586">
    <property type="component" value="Chromosome 4"/>
</dbReference>
<keyword evidence="3" id="KW-1185">Reference proteome</keyword>
<gene>
    <name evidence="2" type="ORF">PVK06_012224</name>
</gene>
<evidence type="ECO:0000313" key="2">
    <source>
        <dbReference type="EMBL" id="KAK5836436.1"/>
    </source>
</evidence>
<feature type="domain" description="Aminotransferase-like plant mobile" evidence="1">
    <location>
        <begin position="16"/>
        <end position="92"/>
    </location>
</feature>
<dbReference type="Pfam" id="PF10536">
    <property type="entry name" value="PMD"/>
    <property type="match status" value="1"/>
</dbReference>
<comment type="caution">
    <text evidence="2">The sequence shown here is derived from an EMBL/GenBank/DDBJ whole genome shotgun (WGS) entry which is preliminary data.</text>
</comment>
<sequence length="104" mass="11762">MGLQTRSYTNQHVGGRWRPETHIFHLPYDECTIRLEDIILQLGLPVDGSVITRSAIVPVKWAFGICKAMLGKALNTFDSGQISTNWLKDNFEELSEDATKEVIE</sequence>
<evidence type="ECO:0000259" key="1">
    <source>
        <dbReference type="Pfam" id="PF10536"/>
    </source>
</evidence>